<dbReference type="PROSITE" id="PS50181">
    <property type="entry name" value="FBOX"/>
    <property type="match status" value="1"/>
</dbReference>
<dbReference type="SUPFAM" id="SSF81383">
    <property type="entry name" value="F-box domain"/>
    <property type="match status" value="1"/>
</dbReference>
<comment type="caution">
    <text evidence="2">The sequence shown here is derived from an EMBL/GenBank/DDBJ whole genome shotgun (WGS) entry which is preliminary data.</text>
</comment>
<dbReference type="STRING" id="57577.A0A2K3NAP3"/>
<evidence type="ECO:0000259" key="1">
    <source>
        <dbReference type="PROSITE" id="PS50181"/>
    </source>
</evidence>
<organism evidence="2 3">
    <name type="scientific">Trifolium pratense</name>
    <name type="common">Red clover</name>
    <dbReference type="NCBI Taxonomy" id="57577"/>
    <lineage>
        <taxon>Eukaryota</taxon>
        <taxon>Viridiplantae</taxon>
        <taxon>Streptophyta</taxon>
        <taxon>Embryophyta</taxon>
        <taxon>Tracheophyta</taxon>
        <taxon>Spermatophyta</taxon>
        <taxon>Magnoliopsida</taxon>
        <taxon>eudicotyledons</taxon>
        <taxon>Gunneridae</taxon>
        <taxon>Pentapetalae</taxon>
        <taxon>rosids</taxon>
        <taxon>fabids</taxon>
        <taxon>Fabales</taxon>
        <taxon>Fabaceae</taxon>
        <taxon>Papilionoideae</taxon>
        <taxon>50 kb inversion clade</taxon>
        <taxon>NPAAA clade</taxon>
        <taxon>Hologalegina</taxon>
        <taxon>IRL clade</taxon>
        <taxon>Trifolieae</taxon>
        <taxon>Trifolium</taxon>
    </lineage>
</organism>
<dbReference type="InterPro" id="IPR006566">
    <property type="entry name" value="FBD"/>
</dbReference>
<dbReference type="Proteomes" id="UP000236291">
    <property type="component" value="Unassembled WGS sequence"/>
</dbReference>
<dbReference type="AlphaFoldDB" id="A0A2K3NAP3"/>
<dbReference type="Pfam" id="PF08387">
    <property type="entry name" value="FBD"/>
    <property type="match status" value="1"/>
</dbReference>
<accession>A0A2K3NAP3</accession>
<dbReference type="PANTHER" id="PTHR31639">
    <property type="entry name" value="F-BOX PROTEIN-LIKE"/>
    <property type="match status" value="1"/>
</dbReference>
<sequence>MGDFSGPDLISDLPQSIIETILIQLPIRDAVRTSILSRKWRYKWSTITQLVFDEKCYPNCHDREAVQKSVVEFITRLLFLHQGPIHKFQIVNTSLQNCSAINQWILFLSRNDIKDLDLELAEGGEFFRMPSCFFGCEKLTRLELSRCELDPPASFKGFSCLKSLNLHQVLISPEAIESLISSCPLLESLSLSYFDCLALTVCAPNLKYLCLEGEFKEICLVDTPLLVELSVAMYMTDDVAEHMEQSSTCNFVKFLGGVPNLERLVGLIDFTKYLSIGNDLGRLSIMYNNLETIEMYQVSFEDMKEILVVLRLITSSPNLKELHISGSSNISAATYAAGFEFWEKECPTDSILSQLKVVKLTEMSGVPHEIEFIKFLLGCSPALETMSIIPSMYDLECQLKMLVELMKFRRASTKAEIYFIRGD</sequence>
<dbReference type="CDD" id="cd22160">
    <property type="entry name" value="F-box_AtFBL13-like"/>
    <property type="match status" value="1"/>
</dbReference>
<dbReference type="InterPro" id="IPR032675">
    <property type="entry name" value="LRR_dom_sf"/>
</dbReference>
<reference evidence="2 3" key="1">
    <citation type="journal article" date="2014" name="Am. J. Bot.">
        <title>Genome assembly and annotation for red clover (Trifolium pratense; Fabaceae).</title>
        <authorList>
            <person name="Istvanek J."/>
            <person name="Jaros M."/>
            <person name="Krenek A."/>
            <person name="Repkova J."/>
        </authorList>
    </citation>
    <scope>NUCLEOTIDE SEQUENCE [LARGE SCALE GENOMIC DNA]</scope>
    <source>
        <strain evidence="3">cv. Tatra</strain>
        <tissue evidence="2">Young leaves</tissue>
    </source>
</reference>
<dbReference type="InterPro" id="IPR053781">
    <property type="entry name" value="F-box_AtFBL13-like"/>
</dbReference>
<dbReference type="Pfam" id="PF00646">
    <property type="entry name" value="F-box"/>
    <property type="match status" value="1"/>
</dbReference>
<feature type="domain" description="F-box" evidence="1">
    <location>
        <begin position="7"/>
        <end position="41"/>
    </location>
</feature>
<dbReference type="Pfam" id="PF24758">
    <property type="entry name" value="LRR_At5g56370"/>
    <property type="match status" value="1"/>
</dbReference>
<dbReference type="EMBL" id="ASHM01018495">
    <property type="protein sequence ID" value="PNY00080.1"/>
    <property type="molecule type" value="Genomic_DNA"/>
</dbReference>
<dbReference type="InterPro" id="IPR036047">
    <property type="entry name" value="F-box-like_dom_sf"/>
</dbReference>
<proteinExistence type="predicted"/>
<dbReference type="SMART" id="SM00579">
    <property type="entry name" value="FBD"/>
    <property type="match status" value="1"/>
</dbReference>
<dbReference type="InterPro" id="IPR001810">
    <property type="entry name" value="F-box_dom"/>
</dbReference>
<evidence type="ECO:0000313" key="3">
    <source>
        <dbReference type="Proteomes" id="UP000236291"/>
    </source>
</evidence>
<dbReference type="Gene3D" id="3.80.10.10">
    <property type="entry name" value="Ribonuclease Inhibitor"/>
    <property type="match status" value="1"/>
</dbReference>
<protein>
    <submittedName>
        <fullName evidence="2">F-box/FBD/LRR-repeat protein</fullName>
    </submittedName>
</protein>
<name>A0A2K3NAP3_TRIPR</name>
<evidence type="ECO:0000313" key="2">
    <source>
        <dbReference type="EMBL" id="PNY00080.1"/>
    </source>
</evidence>
<gene>
    <name evidence="2" type="ORF">L195_g023355</name>
</gene>
<dbReference type="SUPFAM" id="SSF52047">
    <property type="entry name" value="RNI-like"/>
    <property type="match status" value="1"/>
</dbReference>
<dbReference type="InterPro" id="IPR055411">
    <property type="entry name" value="LRR_FXL15/At3g58940/PEG3-like"/>
</dbReference>
<reference evidence="2 3" key="2">
    <citation type="journal article" date="2017" name="Front. Plant Sci.">
        <title>Gene Classification and Mining of Molecular Markers Useful in Red Clover (Trifolium pratense) Breeding.</title>
        <authorList>
            <person name="Istvanek J."/>
            <person name="Dluhosova J."/>
            <person name="Dluhos P."/>
            <person name="Patkova L."/>
            <person name="Nedelnik J."/>
            <person name="Repkova J."/>
        </authorList>
    </citation>
    <scope>NUCLEOTIDE SEQUENCE [LARGE SCALE GENOMIC DNA]</scope>
    <source>
        <strain evidence="3">cv. Tatra</strain>
        <tissue evidence="2">Young leaves</tissue>
    </source>
</reference>
<dbReference type="PANTHER" id="PTHR31639:SF237">
    <property type="entry name" value="F-BOX DOMAIN-CONTAINING PROTEIN"/>
    <property type="match status" value="1"/>
</dbReference>